<feature type="region of interest" description="Disordered" evidence="1">
    <location>
        <begin position="116"/>
        <end position="202"/>
    </location>
</feature>
<feature type="compositionally biased region" description="Basic residues" evidence="1">
    <location>
        <begin position="156"/>
        <end position="172"/>
    </location>
</feature>
<evidence type="ECO:0000256" key="1">
    <source>
        <dbReference type="SAM" id="MobiDB-lite"/>
    </source>
</evidence>
<feature type="non-terminal residue" evidence="2">
    <location>
        <position position="1"/>
    </location>
</feature>
<organism evidence="2 3">
    <name type="scientific">Calocera viscosa (strain TUFC12733)</name>
    <dbReference type="NCBI Taxonomy" id="1330018"/>
    <lineage>
        <taxon>Eukaryota</taxon>
        <taxon>Fungi</taxon>
        <taxon>Dikarya</taxon>
        <taxon>Basidiomycota</taxon>
        <taxon>Agaricomycotina</taxon>
        <taxon>Dacrymycetes</taxon>
        <taxon>Dacrymycetales</taxon>
        <taxon>Dacrymycetaceae</taxon>
        <taxon>Calocera</taxon>
    </lineage>
</organism>
<gene>
    <name evidence="2" type="ORF">CALVIDRAFT_550702</name>
</gene>
<evidence type="ECO:0000313" key="2">
    <source>
        <dbReference type="EMBL" id="KZO93673.1"/>
    </source>
</evidence>
<dbReference type="EMBL" id="KV417300">
    <property type="protein sequence ID" value="KZO93673.1"/>
    <property type="molecule type" value="Genomic_DNA"/>
</dbReference>
<protein>
    <submittedName>
        <fullName evidence="2">Uncharacterized protein</fullName>
    </submittedName>
</protein>
<feature type="compositionally biased region" description="Basic residues" evidence="1">
    <location>
        <begin position="135"/>
        <end position="145"/>
    </location>
</feature>
<accession>A0A167JK61</accession>
<reference evidence="2 3" key="1">
    <citation type="journal article" date="2016" name="Mol. Biol. Evol.">
        <title>Comparative Genomics of Early-Diverging Mushroom-Forming Fungi Provides Insights into the Origins of Lignocellulose Decay Capabilities.</title>
        <authorList>
            <person name="Nagy L.G."/>
            <person name="Riley R."/>
            <person name="Tritt A."/>
            <person name="Adam C."/>
            <person name="Daum C."/>
            <person name="Floudas D."/>
            <person name="Sun H."/>
            <person name="Yadav J.S."/>
            <person name="Pangilinan J."/>
            <person name="Larsson K.H."/>
            <person name="Matsuura K."/>
            <person name="Barry K."/>
            <person name="Labutti K."/>
            <person name="Kuo R."/>
            <person name="Ohm R.A."/>
            <person name="Bhattacharya S.S."/>
            <person name="Shirouzu T."/>
            <person name="Yoshinaga Y."/>
            <person name="Martin F.M."/>
            <person name="Grigoriev I.V."/>
            <person name="Hibbett D.S."/>
        </authorList>
    </citation>
    <scope>NUCLEOTIDE SEQUENCE [LARGE SCALE GENOMIC DNA]</scope>
    <source>
        <strain evidence="2 3">TUFC12733</strain>
    </source>
</reference>
<name>A0A167JK61_CALVF</name>
<evidence type="ECO:0000313" key="3">
    <source>
        <dbReference type="Proteomes" id="UP000076738"/>
    </source>
</evidence>
<sequence length="202" mass="22598">RGHKLIPSLFVVLRCTLERTARPLHSHQALEQSTVEEHHPFAALVALTSFARFPSLAPAPPTPSLQHGAPLALAAPAAAASPAANIQHRPPITDLHSPTPARPRLLLLLCPPAILPNSRPATTRLHPARTEGQLRRIRQHTHVPTRPRQQGLPPQHIHRGAGRRLRPTRPRRRERDDNPGRPHRRDRRRLRSVCGEFPPPRV</sequence>
<keyword evidence="3" id="KW-1185">Reference proteome</keyword>
<dbReference type="AlphaFoldDB" id="A0A167JK61"/>
<dbReference type="Proteomes" id="UP000076738">
    <property type="component" value="Unassembled WGS sequence"/>
</dbReference>
<feature type="compositionally biased region" description="Basic residues" evidence="1">
    <location>
        <begin position="181"/>
        <end position="191"/>
    </location>
</feature>
<proteinExistence type="predicted"/>